<dbReference type="InterPro" id="IPR011032">
    <property type="entry name" value="GroES-like_sf"/>
</dbReference>
<dbReference type="SUPFAM" id="SSF51735">
    <property type="entry name" value="NAD(P)-binding Rossmann-fold domains"/>
    <property type="match status" value="1"/>
</dbReference>
<sequence>MKSVLVSSFDEPPRIANVVEPGQPHDASTTQVHVLASGVHNVVRSRAAGRHYSATAAHLPLNPGVDGVGRTSAGKVVYFSTMPNGSFSEIINLPTHSLVELNPSADPVHVAAYVNPTMSSWMALQRRTVNLPEKFKVLIMGVTSASGRIAVDVSRRLGAGNVIGVARNASAMQGLGLDDTIVLKENIDEIDFSPANGADVVLDYLYGKPTQHLFRTLQSDKEIQWVHIGSLAGKALEVPASELRSKNLTLRGAGRGSWSIAEMKKELPDIVKFVAEDLGKRDIRVEKFDDVSVIWNQAVTERLVLVP</sequence>
<evidence type="ECO:0000313" key="1">
    <source>
        <dbReference type="EMBL" id="KAF2757496.1"/>
    </source>
</evidence>
<organism evidence="1 2">
    <name type="scientific">Pseudovirgaria hyperparasitica</name>
    <dbReference type="NCBI Taxonomy" id="470096"/>
    <lineage>
        <taxon>Eukaryota</taxon>
        <taxon>Fungi</taxon>
        <taxon>Dikarya</taxon>
        <taxon>Ascomycota</taxon>
        <taxon>Pezizomycotina</taxon>
        <taxon>Dothideomycetes</taxon>
        <taxon>Dothideomycetes incertae sedis</taxon>
        <taxon>Acrospermales</taxon>
        <taxon>Acrospermaceae</taxon>
        <taxon>Pseudovirgaria</taxon>
    </lineage>
</organism>
<dbReference type="PANTHER" id="PTHR43677:SF11">
    <property type="entry name" value="ZINC-CONTAINING ALCOHOL DEHYDROGENASE"/>
    <property type="match status" value="1"/>
</dbReference>
<dbReference type="Proteomes" id="UP000799437">
    <property type="component" value="Unassembled WGS sequence"/>
</dbReference>
<dbReference type="Gene3D" id="3.40.50.720">
    <property type="entry name" value="NAD(P)-binding Rossmann-like Domain"/>
    <property type="match status" value="1"/>
</dbReference>
<dbReference type="RefSeq" id="XP_033599947.1">
    <property type="nucleotide sequence ID" value="XM_033741326.1"/>
</dbReference>
<evidence type="ECO:0000313" key="2">
    <source>
        <dbReference type="Proteomes" id="UP000799437"/>
    </source>
</evidence>
<proteinExistence type="predicted"/>
<dbReference type="SUPFAM" id="SSF50129">
    <property type="entry name" value="GroES-like"/>
    <property type="match status" value="1"/>
</dbReference>
<protein>
    <recommendedName>
        <fullName evidence="3">Quinone oxidoreductase</fullName>
    </recommendedName>
</protein>
<dbReference type="OrthoDB" id="809632at2759"/>
<evidence type="ECO:0008006" key="3">
    <source>
        <dbReference type="Google" id="ProtNLM"/>
    </source>
</evidence>
<dbReference type="AlphaFoldDB" id="A0A6A6W6G2"/>
<dbReference type="GO" id="GO:0016491">
    <property type="term" value="F:oxidoreductase activity"/>
    <property type="evidence" value="ECO:0007669"/>
    <property type="project" value="TreeGrafter"/>
</dbReference>
<dbReference type="Gene3D" id="3.90.180.10">
    <property type="entry name" value="Medium-chain alcohol dehydrogenases, catalytic domain"/>
    <property type="match status" value="1"/>
</dbReference>
<dbReference type="EMBL" id="ML996573">
    <property type="protein sequence ID" value="KAF2757496.1"/>
    <property type="molecule type" value="Genomic_DNA"/>
</dbReference>
<gene>
    <name evidence="1" type="ORF">EJ05DRAFT_391436</name>
</gene>
<keyword evidence="2" id="KW-1185">Reference proteome</keyword>
<accession>A0A6A6W6G2</accession>
<dbReference type="InterPro" id="IPR036291">
    <property type="entry name" value="NAD(P)-bd_dom_sf"/>
</dbReference>
<dbReference type="InterPro" id="IPR051397">
    <property type="entry name" value="Zn-ADH-like_protein"/>
</dbReference>
<reference evidence="1" key="1">
    <citation type="journal article" date="2020" name="Stud. Mycol.">
        <title>101 Dothideomycetes genomes: a test case for predicting lifestyles and emergence of pathogens.</title>
        <authorList>
            <person name="Haridas S."/>
            <person name="Albert R."/>
            <person name="Binder M."/>
            <person name="Bloem J."/>
            <person name="Labutti K."/>
            <person name="Salamov A."/>
            <person name="Andreopoulos B."/>
            <person name="Baker S."/>
            <person name="Barry K."/>
            <person name="Bills G."/>
            <person name="Bluhm B."/>
            <person name="Cannon C."/>
            <person name="Castanera R."/>
            <person name="Culley D."/>
            <person name="Daum C."/>
            <person name="Ezra D."/>
            <person name="Gonzalez J."/>
            <person name="Henrissat B."/>
            <person name="Kuo A."/>
            <person name="Liang C."/>
            <person name="Lipzen A."/>
            <person name="Lutzoni F."/>
            <person name="Magnuson J."/>
            <person name="Mondo S."/>
            <person name="Nolan M."/>
            <person name="Ohm R."/>
            <person name="Pangilinan J."/>
            <person name="Park H.-J."/>
            <person name="Ramirez L."/>
            <person name="Alfaro M."/>
            <person name="Sun H."/>
            <person name="Tritt A."/>
            <person name="Yoshinaga Y."/>
            <person name="Zwiers L.-H."/>
            <person name="Turgeon B."/>
            <person name="Goodwin S."/>
            <person name="Spatafora J."/>
            <person name="Crous P."/>
            <person name="Grigoriev I."/>
        </authorList>
    </citation>
    <scope>NUCLEOTIDE SEQUENCE</scope>
    <source>
        <strain evidence="1">CBS 121739</strain>
    </source>
</reference>
<name>A0A6A6W6G2_9PEZI</name>
<dbReference type="PANTHER" id="PTHR43677">
    <property type="entry name" value="SHORT-CHAIN DEHYDROGENASE/REDUCTASE"/>
    <property type="match status" value="1"/>
</dbReference>
<dbReference type="GeneID" id="54482380"/>